<keyword evidence="3" id="KW-1185">Reference proteome</keyword>
<sequence>MEVRALSKHTRGAKLRGGRRAWPFCRWVHAEPLGGVPRRGRSLVDARGADTLPGCLRACGGTLPLAAARDLQDSLLRPGGRGGLMTDGPTEGHTGPSGTLPWWGPRAEHPHPPSRAHLPDPSITRGREATARHDRWRRRGAPRGGIAPGEAGPLLGVQGLGPPELGDLDE</sequence>
<gene>
    <name evidence="2" type="ORF">NDU88_003084</name>
</gene>
<protein>
    <submittedName>
        <fullName evidence="2">Uncharacterized protein</fullName>
    </submittedName>
</protein>
<dbReference type="AlphaFoldDB" id="A0AAV7UXG4"/>
<name>A0AAV7UXG4_PLEWA</name>
<organism evidence="2 3">
    <name type="scientific">Pleurodeles waltl</name>
    <name type="common">Iberian ribbed newt</name>
    <dbReference type="NCBI Taxonomy" id="8319"/>
    <lineage>
        <taxon>Eukaryota</taxon>
        <taxon>Metazoa</taxon>
        <taxon>Chordata</taxon>
        <taxon>Craniata</taxon>
        <taxon>Vertebrata</taxon>
        <taxon>Euteleostomi</taxon>
        <taxon>Amphibia</taxon>
        <taxon>Batrachia</taxon>
        <taxon>Caudata</taxon>
        <taxon>Salamandroidea</taxon>
        <taxon>Salamandridae</taxon>
        <taxon>Pleurodelinae</taxon>
        <taxon>Pleurodeles</taxon>
    </lineage>
</organism>
<evidence type="ECO:0000313" key="3">
    <source>
        <dbReference type="Proteomes" id="UP001066276"/>
    </source>
</evidence>
<evidence type="ECO:0000313" key="2">
    <source>
        <dbReference type="EMBL" id="KAJ1193788.1"/>
    </source>
</evidence>
<evidence type="ECO:0000256" key="1">
    <source>
        <dbReference type="SAM" id="MobiDB-lite"/>
    </source>
</evidence>
<accession>A0AAV7UXG4</accession>
<feature type="region of interest" description="Disordered" evidence="1">
    <location>
        <begin position="77"/>
        <end position="170"/>
    </location>
</feature>
<proteinExistence type="predicted"/>
<dbReference type="Proteomes" id="UP001066276">
    <property type="component" value="Chromosome 2_2"/>
</dbReference>
<dbReference type="EMBL" id="JANPWB010000004">
    <property type="protein sequence ID" value="KAJ1193788.1"/>
    <property type="molecule type" value="Genomic_DNA"/>
</dbReference>
<reference evidence="2" key="1">
    <citation type="journal article" date="2022" name="bioRxiv">
        <title>Sequencing and chromosome-scale assembly of the giantPleurodeles waltlgenome.</title>
        <authorList>
            <person name="Brown T."/>
            <person name="Elewa A."/>
            <person name="Iarovenko S."/>
            <person name="Subramanian E."/>
            <person name="Araus A.J."/>
            <person name="Petzold A."/>
            <person name="Susuki M."/>
            <person name="Suzuki K.-i.T."/>
            <person name="Hayashi T."/>
            <person name="Toyoda A."/>
            <person name="Oliveira C."/>
            <person name="Osipova E."/>
            <person name="Leigh N.D."/>
            <person name="Simon A."/>
            <person name="Yun M.H."/>
        </authorList>
    </citation>
    <scope>NUCLEOTIDE SEQUENCE</scope>
    <source>
        <strain evidence="2">20211129_DDA</strain>
        <tissue evidence="2">Liver</tissue>
    </source>
</reference>
<feature type="compositionally biased region" description="Low complexity" evidence="1">
    <location>
        <begin position="148"/>
        <end position="170"/>
    </location>
</feature>
<comment type="caution">
    <text evidence="2">The sequence shown here is derived from an EMBL/GenBank/DDBJ whole genome shotgun (WGS) entry which is preliminary data.</text>
</comment>